<organism evidence="2 3">
    <name type="scientific">Oryza rufipogon</name>
    <name type="common">Brownbeard rice</name>
    <name type="synonym">Asian wild rice</name>
    <dbReference type="NCBI Taxonomy" id="4529"/>
    <lineage>
        <taxon>Eukaryota</taxon>
        <taxon>Viridiplantae</taxon>
        <taxon>Streptophyta</taxon>
        <taxon>Embryophyta</taxon>
        <taxon>Tracheophyta</taxon>
        <taxon>Spermatophyta</taxon>
        <taxon>Magnoliopsida</taxon>
        <taxon>Liliopsida</taxon>
        <taxon>Poales</taxon>
        <taxon>Poaceae</taxon>
        <taxon>BOP clade</taxon>
        <taxon>Oryzoideae</taxon>
        <taxon>Oryzeae</taxon>
        <taxon>Oryzinae</taxon>
        <taxon>Oryza</taxon>
    </lineage>
</organism>
<dbReference type="Proteomes" id="UP000008022">
    <property type="component" value="Unassembled WGS sequence"/>
</dbReference>
<dbReference type="HOGENOM" id="CLU_381479_0_0_1"/>
<dbReference type="Gramene" id="ORUFI08G24930.1">
    <property type="protein sequence ID" value="ORUFI08G24930.1"/>
    <property type="gene ID" value="ORUFI08G24930"/>
</dbReference>
<feature type="region of interest" description="Disordered" evidence="1">
    <location>
        <begin position="603"/>
        <end position="638"/>
    </location>
</feature>
<reference evidence="2" key="2">
    <citation type="submission" date="2015-06" db="UniProtKB">
        <authorList>
            <consortium name="EnsemblPlants"/>
        </authorList>
    </citation>
    <scope>IDENTIFICATION</scope>
</reference>
<dbReference type="EnsemblPlants" id="ORUFI08G24930.1">
    <property type="protein sequence ID" value="ORUFI08G24930.1"/>
    <property type="gene ID" value="ORUFI08G24930"/>
</dbReference>
<sequence length="735" mass="82267">MVEAEAEGGWTCRLHLHRLLVERGVPPPLLLHEIGVQELGYERPQPVGVVEVGQEPQRRVHHVDPHLAGGVLPLAAAAVDVLEDGGPVGVVLVGEADVAEEAAGEGDVVAVGELLHQRRRHLLPLPVEHVERQRWPPLELHPRPVHPHQRLPLLRLRVPQLLHRHHQPVADAPQPVAYGDQPQRVRVVQPPALHLHYSTLLLFHWWWWWWWRIGLADLRRVAVLLGGVHLRYVLECERDEGATEWAGEGAGGVEVVRRRGGRVELGGVAVVERPAARGDDADDADAARDDGALERGEAGLLDEEAREAGGVLAEHLEEVADDEVRAEEGEAQRVEVLGAQRARVERDVPPLLVRRAHPQVRVPGPRHPRHQREHEEPPPVPAAAAAPPPAEQLLAEVGGVDAHARPRERRRHHLRAAAARALGHGPRRLALVVVHGEQPLAVLLEGVGLRQQPERGGPVRRAHHGVLVVGDVERRHDAPRHGAADPARRGRRRDVVPALHLRPQARGLVRDVEERRLPRRRRRRRGRRRRHRRVHLRVGEEVDAGVVEAHVAVEVLVLAVPDGVGLGEPGVLRERGDELGVRLLHRRERLVVGELRAGEQPRRRRLDEIVPRRPRRGGGGGRRRRRGPPLDANRHAAGDAHELTLRSVRRRRRRRWHLLVVAGCRVLAPGQVLVDEQEHGCLMDRVVLDELGELQLLLLLLSRRERPDGRRVAACDCFSLVAGRRRRRLLVFFSG</sequence>
<evidence type="ECO:0000256" key="1">
    <source>
        <dbReference type="SAM" id="MobiDB-lite"/>
    </source>
</evidence>
<name>A0A0E0QLZ1_ORYRU</name>
<proteinExistence type="predicted"/>
<keyword evidence="3" id="KW-1185">Reference proteome</keyword>
<evidence type="ECO:0000313" key="2">
    <source>
        <dbReference type="EnsemblPlants" id="ORUFI08G24930.1"/>
    </source>
</evidence>
<feature type="compositionally biased region" description="Basic residues" evidence="1">
    <location>
        <begin position="360"/>
        <end position="371"/>
    </location>
</feature>
<dbReference type="AlphaFoldDB" id="A0A0E0QLZ1"/>
<protein>
    <submittedName>
        <fullName evidence="2">Uncharacterized protein</fullName>
    </submittedName>
</protein>
<evidence type="ECO:0000313" key="3">
    <source>
        <dbReference type="Proteomes" id="UP000008022"/>
    </source>
</evidence>
<reference evidence="3" key="1">
    <citation type="submission" date="2013-06" db="EMBL/GenBank/DDBJ databases">
        <authorList>
            <person name="Zhao Q."/>
        </authorList>
    </citation>
    <scope>NUCLEOTIDE SEQUENCE</scope>
    <source>
        <strain evidence="3">cv. W1943</strain>
    </source>
</reference>
<feature type="compositionally biased region" description="Basic residues" evidence="1">
    <location>
        <begin position="612"/>
        <end position="627"/>
    </location>
</feature>
<accession>A0A0E0QLZ1</accession>
<feature type="region of interest" description="Disordered" evidence="1">
    <location>
        <begin position="360"/>
        <end position="387"/>
    </location>
</feature>
<feature type="compositionally biased region" description="Pro residues" evidence="1">
    <location>
        <begin position="378"/>
        <end position="387"/>
    </location>
</feature>